<dbReference type="NCBIfam" id="NF047539">
    <property type="entry name" value="XAC2610_fam"/>
    <property type="match status" value="1"/>
</dbReference>
<evidence type="ECO:0000313" key="2">
    <source>
        <dbReference type="EMBL" id="HIR61842.1"/>
    </source>
</evidence>
<feature type="chain" id="PRO_5038579452" evidence="1">
    <location>
        <begin position="26"/>
        <end position="416"/>
    </location>
</feature>
<dbReference type="InterPro" id="IPR058087">
    <property type="entry name" value="XAC2610_dom"/>
</dbReference>
<evidence type="ECO:0000256" key="1">
    <source>
        <dbReference type="SAM" id="SignalP"/>
    </source>
</evidence>
<reference evidence="2" key="2">
    <citation type="journal article" date="2021" name="PeerJ">
        <title>Extensive microbial diversity within the chicken gut microbiome revealed by metagenomics and culture.</title>
        <authorList>
            <person name="Gilroy R."/>
            <person name="Ravi A."/>
            <person name="Getino M."/>
            <person name="Pursley I."/>
            <person name="Horton D.L."/>
            <person name="Alikhan N.F."/>
            <person name="Baker D."/>
            <person name="Gharbi K."/>
            <person name="Hall N."/>
            <person name="Watson M."/>
            <person name="Adriaenssens E.M."/>
            <person name="Foster-Nyarko E."/>
            <person name="Jarju S."/>
            <person name="Secka A."/>
            <person name="Antonio M."/>
            <person name="Oren A."/>
            <person name="Chaudhuri R.R."/>
            <person name="La Ragione R."/>
            <person name="Hildebrand F."/>
            <person name="Pallen M.J."/>
        </authorList>
    </citation>
    <scope>NUCLEOTIDE SEQUENCE</scope>
    <source>
        <strain evidence="2">CHK189-12415</strain>
    </source>
</reference>
<organism evidence="2 3">
    <name type="scientific">Candidatus Faecivivens stercoravium</name>
    <dbReference type="NCBI Taxonomy" id="2840803"/>
    <lineage>
        <taxon>Bacteria</taxon>
        <taxon>Bacillati</taxon>
        <taxon>Bacillota</taxon>
        <taxon>Clostridia</taxon>
        <taxon>Eubacteriales</taxon>
        <taxon>Oscillospiraceae</taxon>
        <taxon>Oscillospiraceae incertae sedis</taxon>
        <taxon>Candidatus Faecivivens</taxon>
    </lineage>
</organism>
<feature type="signal peptide" evidence="1">
    <location>
        <begin position="1"/>
        <end position="25"/>
    </location>
</feature>
<sequence>MKKMKRMMGIFAALAVLALGGCSDAGETSAEIEEIRGPESTASSETVLTGDDAVSRAETFIEGIAPGVFGVSLRNPEPEEIDGTAVYVMNLQVDGNLDAASYEPTLAVDADSGVIYSYYQDGTLTPAAEDDLWLTFDAASVQELTPEEQASLAEAESYASEVVDGGTADYVLALKTGQYVYADAENLYVGYGGETVQTLAHGGTEVTPDATTLLARDMNFDGSEDVLLAASAGTANTYYYLWLYDPAEGNFIAYPGFEELASPTPNASTSRITTYERGSAADYTQSVWQWDDTGSLQMVSQYAVVSDESGNVTVSETAEDGSTSSFTVTADEYAAATELMSGSVVDFCISRYGGSESRTFTFEGMQTVTDVSCYSILMSENGEPAVRLFIDESATYMVMLDEDCDGTPEETVNMQE</sequence>
<dbReference type="Proteomes" id="UP000824241">
    <property type="component" value="Unassembled WGS sequence"/>
</dbReference>
<reference evidence="2" key="1">
    <citation type="submission" date="2020-10" db="EMBL/GenBank/DDBJ databases">
        <authorList>
            <person name="Gilroy R."/>
        </authorList>
    </citation>
    <scope>NUCLEOTIDE SEQUENCE</scope>
    <source>
        <strain evidence="2">CHK189-12415</strain>
    </source>
</reference>
<dbReference type="EMBL" id="DVHA01000317">
    <property type="protein sequence ID" value="HIR61842.1"/>
    <property type="molecule type" value="Genomic_DNA"/>
</dbReference>
<accession>A0A9D1DZG3</accession>
<gene>
    <name evidence="2" type="ORF">IAB37_09740</name>
</gene>
<comment type="caution">
    <text evidence="2">The sequence shown here is derived from an EMBL/GenBank/DDBJ whole genome shotgun (WGS) entry which is preliminary data.</text>
</comment>
<evidence type="ECO:0000313" key="3">
    <source>
        <dbReference type="Proteomes" id="UP000824241"/>
    </source>
</evidence>
<proteinExistence type="predicted"/>
<dbReference type="PROSITE" id="PS51257">
    <property type="entry name" value="PROKAR_LIPOPROTEIN"/>
    <property type="match status" value="1"/>
</dbReference>
<keyword evidence="1" id="KW-0732">Signal</keyword>
<protein>
    <submittedName>
        <fullName evidence="2">Uncharacterized protein</fullName>
    </submittedName>
</protein>
<dbReference type="AlphaFoldDB" id="A0A9D1DZG3"/>
<name>A0A9D1DZG3_9FIRM</name>